<keyword evidence="2" id="KW-1133">Transmembrane helix</keyword>
<feature type="transmembrane region" description="Helical" evidence="2">
    <location>
        <begin position="293"/>
        <end position="315"/>
    </location>
</feature>
<dbReference type="InterPro" id="IPR016035">
    <property type="entry name" value="Acyl_Trfase/lysoPLipase"/>
</dbReference>
<name>A0AA36IXR6_9DINO</name>
<proteinExistence type="predicted"/>
<feature type="domain" description="PNPLA" evidence="3">
    <location>
        <begin position="77"/>
        <end position="125"/>
    </location>
</feature>
<organism evidence="4 5">
    <name type="scientific">Effrenium voratum</name>
    <dbReference type="NCBI Taxonomy" id="2562239"/>
    <lineage>
        <taxon>Eukaryota</taxon>
        <taxon>Sar</taxon>
        <taxon>Alveolata</taxon>
        <taxon>Dinophyceae</taxon>
        <taxon>Suessiales</taxon>
        <taxon>Symbiodiniaceae</taxon>
        <taxon>Effrenium</taxon>
    </lineage>
</organism>
<sequence length="917" mass="102312">METESSDGEDGVASCSWAKVALLEEDSDWESFVKLREDGEKIASLDVVCHHEHLFLQTNRKRTRDADDSDSAPRLALAFSGGGVRSAFVAAGVLWRLAEVGRLKDVDYISGVSGGTYAATAFASHVLAETSSLGAGPPALDDFYRRAVAKMVDRMQHNTPYLSRDLGQEVPPETQRGSGFLPRFCDIPQLVVLVLATVLRAPCALACLLVLPTVEVIELLYGSDMRSEFCRDVFSSRKLVLGVFGFSTTQRQAEIFLGILFTVFMVHMAQGVLKQHMVQRSDAGFKRALCWTFLRSCLAVLVRLLALWVMLTAFIEGPVAWRLQRYSSVLGGNELRFCQCAKFIREGAAASTCGEVLLGSHESPTLQQRWGIYLNSTAADCQEVFSSAGESSEDLVSRAEGWLLHRPLGETFLPVFLLFLVSGLFLAVLLLPIIPEFFVGVFNLFVPVLLLSLTFFLVQFRVLSPITQEKYFSLHLNSRLWARAMQCCLFLAIVGLGFSRFFRTFTHRYYSRSLHRAFYAGGKNCTWSQVRRNPYCPMFLLGATANDYLQVGDGEPSSYVTFSQLHAGGSRLGYFWAYGRRPLARTAALSGGAIDGFIMAKNDSLSLRFWLEALGFFMGDFVRVGRQRKEWTRLEQVLSLLAIELGYVCLFFAISLAVPPADLGSCKTARRLALAAALQALIVTGLSFFSFLPCLGWMQRSPYVRTLQQATRFYYQSPSPPRSVYISDGGVMENSGILALMQRRCKRILAVYAGEEKKGKELNCLHKLLSKMHEEDIGYLFDLSEPRRGPLHTLKECGESGESFLELGIFYHNDPETGILTLVRNKVPPDWDQPVLQHLSEEEVMGLADPELDLTLPLKQTKLGGCCCDCCHRHCCNRCMGRFPTPPTANQFLTPQMFNSLCRLGRELVPFSVAQRL</sequence>
<keyword evidence="2" id="KW-0472">Membrane</keyword>
<dbReference type="InterPro" id="IPR002641">
    <property type="entry name" value="PNPLA_dom"/>
</dbReference>
<dbReference type="GO" id="GO:0046475">
    <property type="term" value="P:glycerophospholipid catabolic process"/>
    <property type="evidence" value="ECO:0007669"/>
    <property type="project" value="TreeGrafter"/>
</dbReference>
<evidence type="ECO:0000313" key="5">
    <source>
        <dbReference type="Proteomes" id="UP001178507"/>
    </source>
</evidence>
<dbReference type="Pfam" id="PF01734">
    <property type="entry name" value="Patatin"/>
    <property type="match status" value="1"/>
</dbReference>
<keyword evidence="2" id="KW-0812">Transmembrane</keyword>
<dbReference type="SUPFAM" id="SSF52151">
    <property type="entry name" value="FabD/lysophospholipase-like"/>
    <property type="match status" value="1"/>
</dbReference>
<gene>
    <name evidence="4" type="ORF">EVOR1521_LOCUS19391</name>
</gene>
<dbReference type="AlphaFoldDB" id="A0AA36IXR6"/>
<evidence type="ECO:0000313" key="4">
    <source>
        <dbReference type="EMBL" id="CAJ1394813.1"/>
    </source>
</evidence>
<dbReference type="Gene3D" id="3.40.1090.10">
    <property type="entry name" value="Cytosolic phospholipase A2 catalytic domain"/>
    <property type="match status" value="1"/>
</dbReference>
<evidence type="ECO:0000259" key="3">
    <source>
        <dbReference type="Pfam" id="PF01734"/>
    </source>
</evidence>
<keyword evidence="1" id="KW-0443">Lipid metabolism</keyword>
<dbReference type="Proteomes" id="UP001178507">
    <property type="component" value="Unassembled WGS sequence"/>
</dbReference>
<feature type="transmembrane region" description="Helical" evidence="2">
    <location>
        <begin position="190"/>
        <end position="211"/>
    </location>
</feature>
<feature type="transmembrane region" description="Helical" evidence="2">
    <location>
        <begin position="412"/>
        <end position="434"/>
    </location>
</feature>
<feature type="transmembrane region" description="Helical" evidence="2">
    <location>
        <begin position="637"/>
        <end position="658"/>
    </location>
</feature>
<dbReference type="PANTHER" id="PTHR10728">
    <property type="entry name" value="CYTOSOLIC PHOSPHOLIPASE A2"/>
    <property type="match status" value="1"/>
</dbReference>
<comment type="caution">
    <text evidence="4">The sequence shown here is derived from an EMBL/GenBank/DDBJ whole genome shotgun (WGS) entry which is preliminary data.</text>
</comment>
<feature type="transmembrane region" description="Helical" evidence="2">
    <location>
        <begin position="480"/>
        <end position="502"/>
    </location>
</feature>
<feature type="transmembrane region" description="Helical" evidence="2">
    <location>
        <begin position="441"/>
        <end position="460"/>
    </location>
</feature>
<keyword evidence="5" id="KW-1185">Reference proteome</keyword>
<feature type="transmembrane region" description="Helical" evidence="2">
    <location>
        <begin position="255"/>
        <end position="273"/>
    </location>
</feature>
<evidence type="ECO:0000256" key="1">
    <source>
        <dbReference type="ARBA" id="ARBA00023098"/>
    </source>
</evidence>
<reference evidence="4" key="1">
    <citation type="submission" date="2023-08" db="EMBL/GenBank/DDBJ databases">
        <authorList>
            <person name="Chen Y."/>
            <person name="Shah S."/>
            <person name="Dougan E. K."/>
            <person name="Thang M."/>
            <person name="Chan C."/>
        </authorList>
    </citation>
    <scope>NUCLEOTIDE SEQUENCE</scope>
</reference>
<dbReference type="EMBL" id="CAUJNA010002968">
    <property type="protein sequence ID" value="CAJ1394813.1"/>
    <property type="molecule type" value="Genomic_DNA"/>
</dbReference>
<dbReference type="GO" id="GO:0005829">
    <property type="term" value="C:cytosol"/>
    <property type="evidence" value="ECO:0007669"/>
    <property type="project" value="TreeGrafter"/>
</dbReference>
<feature type="transmembrane region" description="Helical" evidence="2">
    <location>
        <begin position="678"/>
        <end position="698"/>
    </location>
</feature>
<dbReference type="GO" id="GO:0004623">
    <property type="term" value="F:phospholipase A2 activity"/>
    <property type="evidence" value="ECO:0007669"/>
    <property type="project" value="TreeGrafter"/>
</dbReference>
<dbReference type="PANTHER" id="PTHR10728:SF40">
    <property type="entry name" value="PATATIN FAMILY PROTEIN"/>
    <property type="match status" value="1"/>
</dbReference>
<accession>A0AA36IXR6</accession>
<protein>
    <recommendedName>
        <fullName evidence="3">PNPLA domain-containing protein</fullName>
    </recommendedName>
</protein>
<evidence type="ECO:0000256" key="2">
    <source>
        <dbReference type="SAM" id="Phobius"/>
    </source>
</evidence>